<dbReference type="RefSeq" id="WP_344729091.1">
    <property type="nucleotide sequence ID" value="NZ_BAABBI010000001.1"/>
</dbReference>
<protein>
    <recommendedName>
        <fullName evidence="1">Glycosyltransferase 2-like domain-containing protein</fullName>
    </recommendedName>
</protein>
<dbReference type="Pfam" id="PF00535">
    <property type="entry name" value="Glycos_transf_2"/>
    <property type="match status" value="1"/>
</dbReference>
<dbReference type="InterPro" id="IPR050834">
    <property type="entry name" value="Glycosyltransf_2"/>
</dbReference>
<dbReference type="SUPFAM" id="SSF53448">
    <property type="entry name" value="Nucleotide-diphospho-sugar transferases"/>
    <property type="match status" value="1"/>
</dbReference>
<dbReference type="CDD" id="cd00761">
    <property type="entry name" value="Glyco_tranf_GTA_type"/>
    <property type="match status" value="1"/>
</dbReference>
<evidence type="ECO:0000313" key="2">
    <source>
        <dbReference type="EMBL" id="GAA3784261.1"/>
    </source>
</evidence>
<dbReference type="InterPro" id="IPR029044">
    <property type="entry name" value="Nucleotide-diphossugar_trans"/>
</dbReference>
<feature type="domain" description="Glycosyltransferase 2-like" evidence="1">
    <location>
        <begin position="6"/>
        <end position="138"/>
    </location>
</feature>
<proteinExistence type="predicted"/>
<organism evidence="2 3">
    <name type="scientific">Corallibacter vietnamensis</name>
    <dbReference type="NCBI Taxonomy" id="904130"/>
    <lineage>
        <taxon>Bacteria</taxon>
        <taxon>Pseudomonadati</taxon>
        <taxon>Bacteroidota</taxon>
        <taxon>Flavobacteriia</taxon>
        <taxon>Flavobacteriales</taxon>
        <taxon>Flavobacteriaceae</taxon>
        <taxon>Corallibacter</taxon>
    </lineage>
</organism>
<reference evidence="3" key="1">
    <citation type="journal article" date="2019" name="Int. J. Syst. Evol. Microbiol.">
        <title>The Global Catalogue of Microorganisms (GCM) 10K type strain sequencing project: providing services to taxonomists for standard genome sequencing and annotation.</title>
        <authorList>
            <consortium name="The Broad Institute Genomics Platform"/>
            <consortium name="The Broad Institute Genome Sequencing Center for Infectious Disease"/>
            <person name="Wu L."/>
            <person name="Ma J."/>
        </authorList>
    </citation>
    <scope>NUCLEOTIDE SEQUENCE [LARGE SCALE GENOMIC DNA]</scope>
    <source>
        <strain evidence="3">JCM 17525</strain>
    </source>
</reference>
<comment type="caution">
    <text evidence="2">The sequence shown here is derived from an EMBL/GenBank/DDBJ whole genome shotgun (WGS) entry which is preliminary data.</text>
</comment>
<dbReference type="InterPro" id="IPR001173">
    <property type="entry name" value="Glyco_trans_2-like"/>
</dbReference>
<name>A0ABP7H693_9FLAO</name>
<dbReference type="PANTHER" id="PTHR43685:SF11">
    <property type="entry name" value="GLYCOSYLTRANSFERASE TAGX-RELATED"/>
    <property type="match status" value="1"/>
</dbReference>
<evidence type="ECO:0000259" key="1">
    <source>
        <dbReference type="Pfam" id="PF00535"/>
    </source>
</evidence>
<gene>
    <name evidence="2" type="ORF">GCM10022271_15780</name>
</gene>
<sequence length="336" mass="39139">MQPLVSIIIPTYNRAHLIGETLDSILAQTYTHWECIVVDDGSTDDTETLLQTYIDKDSRFQYHKRPGVMPKGGNSCRNFGFEVSKGMYIIFLDSDDLLIPNALQNRITHIGNENIDMLISLSGVFKLKIGDTDKQWNTIDENISATHSLIRFLKADMPWQTTGVTWSRDFFIKSGGAWHPTLKAWQDWELHCRALIYQPNLKAIVEVDNYYRYFTDDGIANAYKSKDYLKAMASAIITISHLLTRDKKYYQNMKVHLEVLIFSMLIKRPVSLKYFTLPYRFMTKIPFKSAGLSRLKFIKIYIIEILSRSTKIRKYVLGNYYKKQQRFLTLQTTHLK</sequence>
<evidence type="ECO:0000313" key="3">
    <source>
        <dbReference type="Proteomes" id="UP001501456"/>
    </source>
</evidence>
<keyword evidence="3" id="KW-1185">Reference proteome</keyword>
<dbReference type="PANTHER" id="PTHR43685">
    <property type="entry name" value="GLYCOSYLTRANSFERASE"/>
    <property type="match status" value="1"/>
</dbReference>
<dbReference type="Gene3D" id="3.90.550.10">
    <property type="entry name" value="Spore Coat Polysaccharide Biosynthesis Protein SpsA, Chain A"/>
    <property type="match status" value="1"/>
</dbReference>
<accession>A0ABP7H693</accession>
<dbReference type="EMBL" id="BAABBI010000001">
    <property type="protein sequence ID" value="GAA3784261.1"/>
    <property type="molecule type" value="Genomic_DNA"/>
</dbReference>
<dbReference type="Proteomes" id="UP001501456">
    <property type="component" value="Unassembled WGS sequence"/>
</dbReference>